<organism evidence="2 3">
    <name type="scientific">Phycisphaera mikurensis (strain NBRC 102666 / KCTC 22515 / FYK2301M01)</name>
    <dbReference type="NCBI Taxonomy" id="1142394"/>
    <lineage>
        <taxon>Bacteria</taxon>
        <taxon>Pseudomonadati</taxon>
        <taxon>Planctomycetota</taxon>
        <taxon>Phycisphaerae</taxon>
        <taxon>Phycisphaerales</taxon>
        <taxon>Phycisphaeraceae</taxon>
        <taxon>Phycisphaera</taxon>
    </lineage>
</organism>
<dbReference type="AlphaFoldDB" id="I0IA99"/>
<keyword evidence="1" id="KW-0472">Membrane</keyword>
<sequence>MGDDDDPTPLWLVGLIIFGIAGMGGPLLAVFLYLVIF</sequence>
<name>I0IA99_PHYMF</name>
<accession>I0IA99</accession>
<reference evidence="2 3" key="1">
    <citation type="submission" date="2012-02" db="EMBL/GenBank/DDBJ databases">
        <title>Complete genome sequence of Phycisphaera mikurensis NBRC 102666.</title>
        <authorList>
            <person name="Ankai A."/>
            <person name="Hosoyama A."/>
            <person name="Terui Y."/>
            <person name="Sekine M."/>
            <person name="Fukai R."/>
            <person name="Kato Y."/>
            <person name="Nakamura S."/>
            <person name="Yamada-Narita S."/>
            <person name="Kawakoshi A."/>
            <person name="Fukunaga Y."/>
            <person name="Yamazaki S."/>
            <person name="Fujita N."/>
        </authorList>
    </citation>
    <scope>NUCLEOTIDE SEQUENCE [LARGE SCALE GENOMIC DNA]</scope>
    <source>
        <strain evidence="3">NBRC 102666 / KCTC 22515 / FYK2301M01</strain>
    </source>
</reference>
<evidence type="ECO:0000313" key="3">
    <source>
        <dbReference type="Proteomes" id="UP000007881"/>
    </source>
</evidence>
<protein>
    <submittedName>
        <fullName evidence="2">Uncharacterized protein</fullName>
    </submittedName>
</protein>
<dbReference type="EMBL" id="AP012338">
    <property type="protein sequence ID" value="BAM02187.1"/>
    <property type="molecule type" value="Genomic_DNA"/>
</dbReference>
<dbReference type="STRING" id="1142394.PSMK_00280"/>
<evidence type="ECO:0000313" key="2">
    <source>
        <dbReference type="EMBL" id="BAM02187.1"/>
    </source>
</evidence>
<evidence type="ECO:0000256" key="1">
    <source>
        <dbReference type="SAM" id="Phobius"/>
    </source>
</evidence>
<gene>
    <name evidence="2" type="ordered locus">PSMK_00280</name>
</gene>
<dbReference type="KEGG" id="phm:PSMK_00280"/>
<feature type="transmembrane region" description="Helical" evidence="1">
    <location>
        <begin position="12"/>
        <end position="36"/>
    </location>
</feature>
<keyword evidence="3" id="KW-1185">Reference proteome</keyword>
<dbReference type="Proteomes" id="UP000007881">
    <property type="component" value="Chromosome"/>
</dbReference>
<dbReference type="HOGENOM" id="CLU_3347053_0_0_0"/>
<proteinExistence type="predicted"/>
<keyword evidence="1" id="KW-0812">Transmembrane</keyword>
<keyword evidence="1" id="KW-1133">Transmembrane helix</keyword>